<keyword evidence="3" id="KW-1185">Reference proteome</keyword>
<dbReference type="AlphaFoldDB" id="A0A7J7K765"/>
<gene>
    <name evidence="2" type="ORF">EB796_007911</name>
</gene>
<feature type="compositionally biased region" description="Low complexity" evidence="1">
    <location>
        <begin position="145"/>
        <end position="167"/>
    </location>
</feature>
<protein>
    <submittedName>
        <fullName evidence="2">Uncharacterized protein</fullName>
    </submittedName>
</protein>
<name>A0A7J7K765_BUGNE</name>
<organism evidence="2 3">
    <name type="scientific">Bugula neritina</name>
    <name type="common">Brown bryozoan</name>
    <name type="synonym">Sertularia neritina</name>
    <dbReference type="NCBI Taxonomy" id="10212"/>
    <lineage>
        <taxon>Eukaryota</taxon>
        <taxon>Metazoa</taxon>
        <taxon>Spiralia</taxon>
        <taxon>Lophotrochozoa</taxon>
        <taxon>Bryozoa</taxon>
        <taxon>Gymnolaemata</taxon>
        <taxon>Cheilostomatida</taxon>
        <taxon>Flustrina</taxon>
        <taxon>Buguloidea</taxon>
        <taxon>Bugulidae</taxon>
        <taxon>Bugula</taxon>
    </lineage>
</organism>
<reference evidence="2" key="1">
    <citation type="submission" date="2020-06" db="EMBL/GenBank/DDBJ databases">
        <title>Draft genome of Bugula neritina, a colonial animal packing powerful symbionts and potential medicines.</title>
        <authorList>
            <person name="Rayko M."/>
        </authorList>
    </citation>
    <scope>NUCLEOTIDE SEQUENCE [LARGE SCALE GENOMIC DNA]</scope>
    <source>
        <strain evidence="2">Kwan_BN1</strain>
    </source>
</reference>
<proteinExistence type="predicted"/>
<comment type="caution">
    <text evidence="2">The sequence shown here is derived from an EMBL/GenBank/DDBJ whole genome shotgun (WGS) entry which is preliminary data.</text>
</comment>
<sequence>MKLIDYRCYVLALSVLSTANAWFGREAAVEPDYELVGQHNFGGNRNFEGNPAAEYGQQGMFNNEQYGQSPMNYEGQRSNSYGGSMGERFRNGMQAMRGFASQYGENRMPGMSNIMNAAVAARDGNKEEFRKQLLKAGMKRAGKIASQNGAASAAQQGNANGQQPSSGHSVLHSILGATAAAHKGDKEAFHNHLLNVGIHKIASKVGGKHGEVVKQALSLAAGHGSAKELKKHLLTEGLKGVTGVLAKHGGKKGQAVAQAITGAAASGGGFKAIQKSLINTGIKGATQAGVDAATGLLTEFAGPEVGMVANKLLGKAGSALDKVVGKYAVKGAEKLEKFGVKEAKKLGKGAIKEAKKLGKGAVKEVKKIGSKAKKIGKGAVKEAKKIGHSVANAAKSVGNKVKHFFHGWGEILKSTSSI</sequence>
<evidence type="ECO:0000313" key="2">
    <source>
        <dbReference type="EMBL" id="KAF6033784.1"/>
    </source>
</evidence>
<feature type="region of interest" description="Disordered" evidence="1">
    <location>
        <begin position="145"/>
        <end position="169"/>
    </location>
</feature>
<evidence type="ECO:0000313" key="3">
    <source>
        <dbReference type="Proteomes" id="UP000593567"/>
    </source>
</evidence>
<dbReference type="EMBL" id="VXIV02001239">
    <property type="protein sequence ID" value="KAF6033784.1"/>
    <property type="molecule type" value="Genomic_DNA"/>
</dbReference>
<dbReference type="Proteomes" id="UP000593567">
    <property type="component" value="Unassembled WGS sequence"/>
</dbReference>
<accession>A0A7J7K765</accession>
<evidence type="ECO:0000256" key="1">
    <source>
        <dbReference type="SAM" id="MobiDB-lite"/>
    </source>
</evidence>